<dbReference type="Pfam" id="PF00535">
    <property type="entry name" value="Glycos_transf_2"/>
    <property type="match status" value="1"/>
</dbReference>
<evidence type="ECO:0000313" key="3">
    <source>
        <dbReference type="Proteomes" id="UP000252706"/>
    </source>
</evidence>
<protein>
    <submittedName>
        <fullName evidence="2">Glycosyl transferase</fullName>
    </submittedName>
</protein>
<proteinExistence type="predicted"/>
<sequence>MPKLSICIPAYDMGGHGAQFLAESFERLKQQTFRDFEVIVSDQSKDDAVQKICAGVEGIKVHHVWFRDGPKQASANSNNAMRHASGEILKILFQDDLINGTDALQKMSDAFSDSGVVWLVCGSGVTRDGQMIERPMVPHLHPQIQFGKNTISSPSVLAFRTINKLDFDEELIWLMDVDIYKRFAQKYGAPCVVPDTLVLNRLHMGQVSASVSPELRRKELKYIRKKFLPHETMKDRIQYYKQILKAR</sequence>
<accession>A0A366WXT8</accession>
<dbReference type="EMBL" id="QOCE01000038">
    <property type="protein sequence ID" value="RBW52942.1"/>
    <property type="molecule type" value="Genomic_DNA"/>
</dbReference>
<feature type="domain" description="Glycosyltransferase 2-like" evidence="1">
    <location>
        <begin position="5"/>
        <end position="120"/>
    </location>
</feature>
<dbReference type="Proteomes" id="UP000252706">
    <property type="component" value="Unassembled WGS sequence"/>
</dbReference>
<comment type="caution">
    <text evidence="2">The sequence shown here is derived from an EMBL/GenBank/DDBJ whole genome shotgun (WGS) entry which is preliminary data.</text>
</comment>
<reference evidence="2 3" key="1">
    <citation type="submission" date="2018-07" db="EMBL/GenBank/DDBJ databases">
        <title>Modular assembly of carbohydrate-degrading microbial communities in the ocean.</title>
        <authorList>
            <person name="Enke T.N."/>
            <person name="Datta M.S."/>
            <person name="Schwartzman J.A."/>
            <person name="Cermak N."/>
            <person name="Schmitz D.A."/>
            <person name="Barrere J."/>
            <person name="Cordero O.X."/>
        </authorList>
    </citation>
    <scope>NUCLEOTIDE SEQUENCE [LARGE SCALE GENOMIC DNA]</scope>
    <source>
        <strain evidence="2 3">C3M10</strain>
    </source>
</reference>
<organism evidence="2 3">
    <name type="scientific">Phaeobacter gallaeciensis</name>
    <dbReference type="NCBI Taxonomy" id="60890"/>
    <lineage>
        <taxon>Bacteria</taxon>
        <taxon>Pseudomonadati</taxon>
        <taxon>Pseudomonadota</taxon>
        <taxon>Alphaproteobacteria</taxon>
        <taxon>Rhodobacterales</taxon>
        <taxon>Roseobacteraceae</taxon>
        <taxon>Phaeobacter</taxon>
    </lineage>
</organism>
<dbReference type="SUPFAM" id="SSF53448">
    <property type="entry name" value="Nucleotide-diphospho-sugar transferases"/>
    <property type="match status" value="1"/>
</dbReference>
<name>A0A366WXT8_9RHOB</name>
<dbReference type="InterPro" id="IPR029044">
    <property type="entry name" value="Nucleotide-diphossugar_trans"/>
</dbReference>
<dbReference type="RefSeq" id="WP_113824659.1">
    <property type="nucleotide sequence ID" value="NZ_QOCE01000038.1"/>
</dbReference>
<dbReference type="GO" id="GO:0016740">
    <property type="term" value="F:transferase activity"/>
    <property type="evidence" value="ECO:0007669"/>
    <property type="project" value="UniProtKB-KW"/>
</dbReference>
<dbReference type="CDD" id="cd00761">
    <property type="entry name" value="Glyco_tranf_GTA_type"/>
    <property type="match status" value="1"/>
</dbReference>
<dbReference type="InterPro" id="IPR001173">
    <property type="entry name" value="Glyco_trans_2-like"/>
</dbReference>
<dbReference type="Gene3D" id="3.90.550.10">
    <property type="entry name" value="Spore Coat Polysaccharide Biosynthesis Protein SpsA, Chain A"/>
    <property type="match status" value="1"/>
</dbReference>
<gene>
    <name evidence="2" type="ORF">DS909_15255</name>
</gene>
<dbReference type="AlphaFoldDB" id="A0A366WXT8"/>
<evidence type="ECO:0000259" key="1">
    <source>
        <dbReference type="Pfam" id="PF00535"/>
    </source>
</evidence>
<keyword evidence="2" id="KW-0808">Transferase</keyword>
<evidence type="ECO:0000313" key="2">
    <source>
        <dbReference type="EMBL" id="RBW52942.1"/>
    </source>
</evidence>
<dbReference type="OrthoDB" id="9802649at2"/>